<dbReference type="InterPro" id="IPR045931">
    <property type="entry name" value="DUF6350"/>
</dbReference>
<comment type="caution">
    <text evidence="3">The sequence shown here is derived from an EMBL/GenBank/DDBJ whole genome shotgun (WGS) entry which is preliminary data.</text>
</comment>
<accession>A0A939E1E9</accession>
<gene>
    <name evidence="3" type="ORF">JZY06_08760</name>
</gene>
<dbReference type="Pfam" id="PF19877">
    <property type="entry name" value="DUF6350"/>
    <property type="match status" value="1"/>
</dbReference>
<name>A0A939E1E9_9CORY</name>
<feature type="compositionally biased region" description="Polar residues" evidence="1">
    <location>
        <begin position="521"/>
        <end position="533"/>
    </location>
</feature>
<feature type="compositionally biased region" description="Acidic residues" evidence="1">
    <location>
        <begin position="385"/>
        <end position="397"/>
    </location>
</feature>
<evidence type="ECO:0000256" key="1">
    <source>
        <dbReference type="SAM" id="MobiDB-lite"/>
    </source>
</evidence>
<keyword evidence="4" id="KW-1185">Reference proteome</keyword>
<reference evidence="3" key="1">
    <citation type="submission" date="2021-03" db="EMBL/GenBank/DDBJ databases">
        <authorList>
            <person name="Sun Q."/>
        </authorList>
    </citation>
    <scope>NUCLEOTIDE SEQUENCE</scope>
    <source>
        <strain evidence="3">CCM 8862</strain>
    </source>
</reference>
<evidence type="ECO:0000313" key="4">
    <source>
        <dbReference type="Proteomes" id="UP000664332"/>
    </source>
</evidence>
<feature type="transmembrane region" description="Helical" evidence="2">
    <location>
        <begin position="55"/>
        <end position="73"/>
    </location>
</feature>
<dbReference type="Proteomes" id="UP000664332">
    <property type="component" value="Unassembled WGS sequence"/>
</dbReference>
<dbReference type="EMBL" id="JAFLEQ010000016">
    <property type="protein sequence ID" value="MBN9644696.1"/>
    <property type="molecule type" value="Genomic_DNA"/>
</dbReference>
<feature type="compositionally biased region" description="Basic and acidic residues" evidence="1">
    <location>
        <begin position="539"/>
        <end position="558"/>
    </location>
</feature>
<feature type="compositionally biased region" description="Acidic residues" evidence="1">
    <location>
        <begin position="449"/>
        <end position="469"/>
    </location>
</feature>
<feature type="compositionally biased region" description="Acidic residues" evidence="1">
    <location>
        <begin position="412"/>
        <end position="424"/>
    </location>
</feature>
<evidence type="ECO:0000256" key="2">
    <source>
        <dbReference type="SAM" id="Phobius"/>
    </source>
</evidence>
<protein>
    <submittedName>
        <fullName evidence="3">Uncharacterized protein</fullName>
    </submittedName>
</protein>
<feature type="compositionally biased region" description="Low complexity" evidence="1">
    <location>
        <begin position="559"/>
        <end position="576"/>
    </location>
</feature>
<feature type="transmembrane region" description="Helical" evidence="2">
    <location>
        <begin position="329"/>
        <end position="351"/>
    </location>
</feature>
<evidence type="ECO:0000313" key="3">
    <source>
        <dbReference type="EMBL" id="MBN9644696.1"/>
    </source>
</evidence>
<dbReference type="AlphaFoldDB" id="A0A939E1E9"/>
<feature type="transmembrane region" description="Helical" evidence="2">
    <location>
        <begin position="172"/>
        <end position="192"/>
    </location>
</feature>
<proteinExistence type="predicted"/>
<feature type="transmembrane region" description="Helical" evidence="2">
    <location>
        <begin position="118"/>
        <end position="142"/>
    </location>
</feature>
<feature type="transmembrane region" description="Helical" evidence="2">
    <location>
        <begin position="6"/>
        <end position="26"/>
    </location>
</feature>
<dbReference type="RefSeq" id="WP_207279184.1">
    <property type="nucleotide sequence ID" value="NZ_JAFLEQ010000016.1"/>
</dbReference>
<feature type="compositionally biased region" description="Gly residues" evidence="1">
    <location>
        <begin position="438"/>
        <end position="447"/>
    </location>
</feature>
<feature type="transmembrane region" description="Helical" evidence="2">
    <location>
        <begin position="85"/>
        <end position="112"/>
    </location>
</feature>
<feature type="transmembrane region" description="Helical" evidence="2">
    <location>
        <begin position="204"/>
        <end position="231"/>
    </location>
</feature>
<feature type="transmembrane region" description="Helical" evidence="2">
    <location>
        <begin position="267"/>
        <end position="285"/>
    </location>
</feature>
<sequence length="589" mass="59240">MAPAFLAPNVILVSLILLVSLGLLLFMESGFVTLPATVGQLWLAANLAPVGTSRITLSALPMLPAVLVIALVARQVHKVIRVRAAIADVVLLVVLVPLVPLLLTGVALFMVWDASPVFPVTVASVPGAVASTALVHGTGLVLGMGPRLWKALCTRAGVPVHLVSAATVAADFLRYLAVAATAVFAVSLLWHIPQLVELSERFNGPWAVVGLVLLSILYLPNAVVATAAVLLGSGVGIGGAEVSLFDVVLVPLPPLPLLAALPAEAPVWFQLLLLIPAVCAGAAVFKHLRATQGDVSGLYVSGVFAGLFALVAVTMSRGVLGVYGTAGPLLWLSAGLALVWMAAVSWTVIGVGRAAWALHRRNNPDEAADLAEPAPEEAAHRQATEEDAVIADDDGDGESAGTDGDDGSAGTDGDDESANAEGDDQSVTTDADVSAGGESAGPSGGDPAGTDEEPAGTDEEPAGTDEEPAGSDHMPADGEPANGEPAGDGGDPAGGAGNAAAERTEDTGAADGDGNPADSPATATDSDSVTTVPDNADSADDHRTADPADGNTRPEAESHPATGTAAAHTDGDSAAPEGTTREYPGKPRG</sequence>
<feature type="compositionally biased region" description="Gly residues" evidence="1">
    <location>
        <begin position="486"/>
        <end position="497"/>
    </location>
</feature>
<keyword evidence="2" id="KW-0472">Membrane</keyword>
<organism evidence="3 4">
    <name type="scientific">Corynebacterium mendelii</name>
    <dbReference type="NCBI Taxonomy" id="2765362"/>
    <lineage>
        <taxon>Bacteria</taxon>
        <taxon>Bacillati</taxon>
        <taxon>Actinomycetota</taxon>
        <taxon>Actinomycetes</taxon>
        <taxon>Mycobacteriales</taxon>
        <taxon>Corynebacteriaceae</taxon>
        <taxon>Corynebacterium</taxon>
    </lineage>
</organism>
<feature type="transmembrane region" description="Helical" evidence="2">
    <location>
        <begin position="297"/>
        <end position="323"/>
    </location>
</feature>
<feature type="region of interest" description="Disordered" evidence="1">
    <location>
        <begin position="366"/>
        <end position="589"/>
    </location>
</feature>
<keyword evidence="2" id="KW-1133">Transmembrane helix</keyword>
<keyword evidence="2" id="KW-0812">Transmembrane</keyword>
<feature type="compositionally biased region" description="Basic and acidic residues" evidence="1">
    <location>
        <begin position="579"/>
        <end position="589"/>
    </location>
</feature>